<dbReference type="GO" id="GO:0000082">
    <property type="term" value="P:G1/S transition of mitotic cell cycle"/>
    <property type="evidence" value="ECO:0007669"/>
    <property type="project" value="TreeGrafter"/>
</dbReference>
<evidence type="ECO:0000259" key="3">
    <source>
        <dbReference type="Pfam" id="PF00888"/>
    </source>
</evidence>
<dbReference type="InterPro" id="IPR016159">
    <property type="entry name" value="Cullin_repeat-like_dom_sf"/>
</dbReference>
<comment type="similarity">
    <text evidence="1">Belongs to the cullin family.</text>
</comment>
<protein>
    <recommendedName>
        <fullName evidence="3">Cullin N-terminal domain-containing protein</fullName>
    </recommendedName>
</protein>
<evidence type="ECO:0000313" key="4">
    <source>
        <dbReference type="EMBL" id="KAG8548800.1"/>
    </source>
</evidence>
<comment type="caution">
    <text evidence="4">The sequence shown here is derived from an EMBL/GenBank/DDBJ whole genome shotgun (WGS) entry which is preliminary data.</text>
</comment>
<dbReference type="EMBL" id="WNYA01000321">
    <property type="protein sequence ID" value="KAG8548800.1"/>
    <property type="molecule type" value="Genomic_DNA"/>
</dbReference>
<feature type="region of interest" description="Disordered" evidence="2">
    <location>
        <begin position="182"/>
        <end position="209"/>
    </location>
</feature>
<feature type="domain" description="Cullin N-terminal" evidence="3">
    <location>
        <begin position="14"/>
        <end position="138"/>
    </location>
</feature>
<dbReference type="InterPro" id="IPR001373">
    <property type="entry name" value="Cullin_N"/>
</dbReference>
<dbReference type="InterPro" id="IPR042652">
    <property type="entry name" value="CACUL1"/>
</dbReference>
<evidence type="ECO:0000256" key="2">
    <source>
        <dbReference type="SAM" id="MobiDB-lite"/>
    </source>
</evidence>
<keyword evidence="5" id="KW-1185">Reference proteome</keyword>
<organism evidence="4 5">
    <name type="scientific">Engystomops pustulosus</name>
    <name type="common">Tungara frog</name>
    <name type="synonym">Physalaemus pustulosus</name>
    <dbReference type="NCBI Taxonomy" id="76066"/>
    <lineage>
        <taxon>Eukaryota</taxon>
        <taxon>Metazoa</taxon>
        <taxon>Chordata</taxon>
        <taxon>Craniata</taxon>
        <taxon>Vertebrata</taxon>
        <taxon>Euteleostomi</taxon>
        <taxon>Amphibia</taxon>
        <taxon>Batrachia</taxon>
        <taxon>Anura</taxon>
        <taxon>Neobatrachia</taxon>
        <taxon>Hyloidea</taxon>
        <taxon>Leptodactylidae</taxon>
        <taxon>Leiuperinae</taxon>
        <taxon>Engystomops</taxon>
    </lineage>
</organism>
<dbReference type="GO" id="GO:0006511">
    <property type="term" value="P:ubiquitin-dependent protein catabolic process"/>
    <property type="evidence" value="ECO:0007669"/>
    <property type="project" value="InterPro"/>
</dbReference>
<dbReference type="Proteomes" id="UP000824782">
    <property type="component" value="Unassembled WGS sequence"/>
</dbReference>
<reference evidence="4" key="1">
    <citation type="thesis" date="2020" institute="ProQuest LLC" country="789 East Eisenhower Parkway, Ann Arbor, MI, USA">
        <title>Comparative Genomics and Chromosome Evolution.</title>
        <authorList>
            <person name="Mudd A.B."/>
        </authorList>
    </citation>
    <scope>NUCLEOTIDE SEQUENCE</scope>
    <source>
        <strain evidence="4">237g6f4</strain>
        <tissue evidence="4">Blood</tissue>
    </source>
</reference>
<sequence>MNVITVDDYKNTYWPKLDSAIDQLLTQSPGDYIPISYEQIYSCVYKCVCQQHSEQMYSDLMCKITAHLEKVSLELQATSPEHYIEKFNLALSQYMGALHSIVPLFIYMNKFYIETKLNRDLKDDLIQLFTEHVAEKHIYSLMQWVQLAPTLFSKFIPNILPPAMESELQDYAAQDQKLQQDLMQNGFNRGDQSRKRAGEELSYNGSCSR</sequence>
<proteinExistence type="inferred from homology"/>
<dbReference type="Pfam" id="PF00888">
    <property type="entry name" value="Cullin"/>
    <property type="match status" value="1"/>
</dbReference>
<accession>A0AAV6ZKJ4</accession>
<dbReference type="GO" id="GO:0019901">
    <property type="term" value="F:protein kinase binding"/>
    <property type="evidence" value="ECO:0007669"/>
    <property type="project" value="TreeGrafter"/>
</dbReference>
<gene>
    <name evidence="4" type="ORF">GDO81_024113</name>
</gene>
<evidence type="ECO:0000256" key="1">
    <source>
        <dbReference type="ARBA" id="ARBA00006019"/>
    </source>
</evidence>
<dbReference type="AlphaFoldDB" id="A0AAV6ZKJ4"/>
<name>A0AAV6ZKJ4_ENGPU</name>
<dbReference type="SUPFAM" id="SSF74788">
    <property type="entry name" value="Cullin repeat-like"/>
    <property type="match status" value="1"/>
</dbReference>
<dbReference type="PANTHER" id="PTHR46636">
    <property type="entry name" value="CDK2-ASSOCIATED AND CULLIN DOMAIN-CONTAINING PROTEIN 1"/>
    <property type="match status" value="1"/>
</dbReference>
<dbReference type="PANTHER" id="PTHR46636:SF1">
    <property type="entry name" value="CDK2-ASSOCIATED AND CULLIN DOMAIN-CONTAINING PROTEIN 1"/>
    <property type="match status" value="1"/>
</dbReference>
<evidence type="ECO:0000313" key="5">
    <source>
        <dbReference type="Proteomes" id="UP000824782"/>
    </source>
</evidence>
<dbReference type="Gene3D" id="1.20.1310.10">
    <property type="entry name" value="Cullin Repeats"/>
    <property type="match status" value="1"/>
</dbReference>
<dbReference type="GO" id="GO:0031625">
    <property type="term" value="F:ubiquitin protein ligase binding"/>
    <property type="evidence" value="ECO:0007669"/>
    <property type="project" value="InterPro"/>
</dbReference>